<protein>
    <recommendedName>
        <fullName evidence="5">Transmembrane protein</fullName>
    </recommendedName>
</protein>
<feature type="transmembrane region" description="Helical" evidence="2">
    <location>
        <begin position="125"/>
        <end position="143"/>
    </location>
</feature>
<dbReference type="PANTHER" id="PTHR36408:SF1">
    <property type="entry name" value="TRANSMEMBRANE PROTEIN"/>
    <property type="match status" value="1"/>
</dbReference>
<feature type="region of interest" description="Disordered" evidence="1">
    <location>
        <begin position="271"/>
        <end position="293"/>
    </location>
</feature>
<accession>A0AA38SFL6</accession>
<dbReference type="EMBL" id="JARYMX010000007">
    <property type="protein sequence ID" value="KAJ9541089.1"/>
    <property type="molecule type" value="Genomic_DNA"/>
</dbReference>
<dbReference type="AlphaFoldDB" id="A0AA38SFL6"/>
<name>A0AA38SFL6_9ASTR</name>
<gene>
    <name evidence="3" type="ORF">OSB04_027595</name>
</gene>
<evidence type="ECO:0000256" key="1">
    <source>
        <dbReference type="SAM" id="MobiDB-lite"/>
    </source>
</evidence>
<comment type="caution">
    <text evidence="3">The sequence shown here is derived from an EMBL/GenBank/DDBJ whole genome shotgun (WGS) entry which is preliminary data.</text>
</comment>
<feature type="transmembrane region" description="Helical" evidence="2">
    <location>
        <begin position="83"/>
        <end position="105"/>
    </location>
</feature>
<dbReference type="PANTHER" id="PTHR36408">
    <property type="entry name" value="TRANSMEMBRANE PROTEIN"/>
    <property type="match status" value="1"/>
</dbReference>
<sequence>MSITFQNLLTPYSHTHISFKLNPKTPNFDPTIHPHYKTLNTRLLIPFKFHSLHTRRHSSIRALESSDGVVEKQYIVNTFDIDALLSVAEFFCLASSAVLSIGFVVNSTFSTTSQKPVLEWFGNRVSVWQSLLLVVGIVIGVAIRRRQWRRICVGFSRPGYSGVNLVDRIEKVEEDLRSSATIIRVLSRQLEKLGIRFRVTRKSMKEPIAQTAELAQKNSEATRALAVQEDILEKELAEIQKVLLAMQDQQQKQLELILAIAKSGKLLDNKPVVPNQNHKKTEISNLTGGDGNR</sequence>
<organism evidence="3 4">
    <name type="scientific">Centaurea solstitialis</name>
    <name type="common">yellow star-thistle</name>
    <dbReference type="NCBI Taxonomy" id="347529"/>
    <lineage>
        <taxon>Eukaryota</taxon>
        <taxon>Viridiplantae</taxon>
        <taxon>Streptophyta</taxon>
        <taxon>Embryophyta</taxon>
        <taxon>Tracheophyta</taxon>
        <taxon>Spermatophyta</taxon>
        <taxon>Magnoliopsida</taxon>
        <taxon>eudicotyledons</taxon>
        <taxon>Gunneridae</taxon>
        <taxon>Pentapetalae</taxon>
        <taxon>asterids</taxon>
        <taxon>campanulids</taxon>
        <taxon>Asterales</taxon>
        <taxon>Asteraceae</taxon>
        <taxon>Carduoideae</taxon>
        <taxon>Cardueae</taxon>
        <taxon>Centaureinae</taxon>
        <taxon>Centaurea</taxon>
    </lineage>
</organism>
<evidence type="ECO:0008006" key="5">
    <source>
        <dbReference type="Google" id="ProtNLM"/>
    </source>
</evidence>
<keyword evidence="2" id="KW-0812">Transmembrane</keyword>
<dbReference type="Proteomes" id="UP001172457">
    <property type="component" value="Chromosome 7"/>
</dbReference>
<proteinExistence type="predicted"/>
<evidence type="ECO:0000256" key="2">
    <source>
        <dbReference type="SAM" id="Phobius"/>
    </source>
</evidence>
<keyword evidence="2" id="KW-0472">Membrane</keyword>
<evidence type="ECO:0000313" key="4">
    <source>
        <dbReference type="Proteomes" id="UP001172457"/>
    </source>
</evidence>
<dbReference type="GO" id="GO:0009941">
    <property type="term" value="C:chloroplast envelope"/>
    <property type="evidence" value="ECO:0007669"/>
    <property type="project" value="TreeGrafter"/>
</dbReference>
<keyword evidence="4" id="KW-1185">Reference proteome</keyword>
<evidence type="ECO:0000313" key="3">
    <source>
        <dbReference type="EMBL" id="KAJ9541089.1"/>
    </source>
</evidence>
<reference evidence="3" key="1">
    <citation type="submission" date="2023-03" db="EMBL/GenBank/DDBJ databases">
        <title>Chromosome-scale reference genome and RAD-based genetic map of yellow starthistle (Centaurea solstitialis) reveal putative structural variation and QTLs associated with invader traits.</title>
        <authorList>
            <person name="Reatini B."/>
            <person name="Cang F.A."/>
            <person name="Jiang Q."/>
            <person name="Mckibben M.T.W."/>
            <person name="Barker M.S."/>
            <person name="Rieseberg L.H."/>
            <person name="Dlugosch K.M."/>
        </authorList>
    </citation>
    <scope>NUCLEOTIDE SEQUENCE</scope>
    <source>
        <strain evidence="3">CAN-66</strain>
        <tissue evidence="3">Leaf</tissue>
    </source>
</reference>
<keyword evidence="2" id="KW-1133">Transmembrane helix</keyword>